<keyword evidence="3" id="KW-1185">Reference proteome</keyword>
<sequence>MARNDHDVAHGKIVIDVMTDFEEDNGDEDKVEDEEESNHSFVNFDNTEVEDEDSNTVSYDSKTDTDMVETLAQGLSNISFSISYSYLAAINSPSRCLYPSGGVQF</sequence>
<evidence type="ECO:0000313" key="2">
    <source>
        <dbReference type="EMBL" id="CAI9290144.1"/>
    </source>
</evidence>
<organism evidence="2 3">
    <name type="scientific">Lactuca saligna</name>
    <name type="common">Willowleaf lettuce</name>
    <dbReference type="NCBI Taxonomy" id="75948"/>
    <lineage>
        <taxon>Eukaryota</taxon>
        <taxon>Viridiplantae</taxon>
        <taxon>Streptophyta</taxon>
        <taxon>Embryophyta</taxon>
        <taxon>Tracheophyta</taxon>
        <taxon>Spermatophyta</taxon>
        <taxon>Magnoliopsida</taxon>
        <taxon>eudicotyledons</taxon>
        <taxon>Gunneridae</taxon>
        <taxon>Pentapetalae</taxon>
        <taxon>asterids</taxon>
        <taxon>campanulids</taxon>
        <taxon>Asterales</taxon>
        <taxon>Asteraceae</taxon>
        <taxon>Cichorioideae</taxon>
        <taxon>Cichorieae</taxon>
        <taxon>Lactucinae</taxon>
        <taxon>Lactuca</taxon>
    </lineage>
</organism>
<gene>
    <name evidence="2" type="ORF">LSALG_LOCUS29356</name>
</gene>
<name>A0AA35ZCN5_LACSI</name>
<accession>A0AA35ZCN5</accession>
<feature type="compositionally biased region" description="Acidic residues" evidence="1">
    <location>
        <begin position="20"/>
        <end position="36"/>
    </location>
</feature>
<evidence type="ECO:0000256" key="1">
    <source>
        <dbReference type="SAM" id="MobiDB-lite"/>
    </source>
</evidence>
<feature type="region of interest" description="Disordered" evidence="1">
    <location>
        <begin position="20"/>
        <end position="41"/>
    </location>
</feature>
<dbReference type="EMBL" id="OX465082">
    <property type="protein sequence ID" value="CAI9290144.1"/>
    <property type="molecule type" value="Genomic_DNA"/>
</dbReference>
<dbReference type="AlphaFoldDB" id="A0AA35ZCN5"/>
<protein>
    <submittedName>
        <fullName evidence="2">Uncharacterized protein</fullName>
    </submittedName>
</protein>
<dbReference type="Proteomes" id="UP001177003">
    <property type="component" value="Chromosome 6"/>
</dbReference>
<proteinExistence type="predicted"/>
<evidence type="ECO:0000313" key="3">
    <source>
        <dbReference type="Proteomes" id="UP001177003"/>
    </source>
</evidence>
<reference evidence="2" key="1">
    <citation type="submission" date="2023-04" db="EMBL/GenBank/DDBJ databases">
        <authorList>
            <person name="Vijverberg K."/>
            <person name="Xiong W."/>
            <person name="Schranz E."/>
        </authorList>
    </citation>
    <scope>NUCLEOTIDE SEQUENCE</scope>
</reference>